<protein>
    <recommendedName>
        <fullName evidence="2">DUF7918 domain-containing protein</fullName>
    </recommendedName>
</protein>
<gene>
    <name evidence="3" type="ORF">K443DRAFT_681021</name>
</gene>
<dbReference type="EMBL" id="KN838676">
    <property type="protein sequence ID" value="KIJ98150.1"/>
    <property type="molecule type" value="Genomic_DNA"/>
</dbReference>
<evidence type="ECO:0000313" key="4">
    <source>
        <dbReference type="Proteomes" id="UP000054477"/>
    </source>
</evidence>
<feature type="domain" description="DUF7918" evidence="2">
    <location>
        <begin position="11"/>
        <end position="201"/>
    </location>
</feature>
<accession>A0A0C9WZ68</accession>
<dbReference type="PANTHER" id="PTHR36223:SF1">
    <property type="entry name" value="TRANSCRIPTION ELONGATION FACTOR EAF N-TERMINAL DOMAIN-CONTAINING PROTEIN"/>
    <property type="match status" value="1"/>
</dbReference>
<dbReference type="STRING" id="1095629.A0A0C9WZ68"/>
<dbReference type="PANTHER" id="PTHR36223">
    <property type="entry name" value="BETA-LACTAMASE-TYPE TRANSPEPTIDASE FOLD DOMAIN CONTAINING PROTEIN"/>
    <property type="match status" value="1"/>
</dbReference>
<name>A0A0C9WZ68_9AGAR</name>
<evidence type="ECO:0000259" key="2">
    <source>
        <dbReference type="Pfam" id="PF25534"/>
    </source>
</evidence>
<dbReference type="AlphaFoldDB" id="A0A0C9WZ68"/>
<evidence type="ECO:0000313" key="3">
    <source>
        <dbReference type="EMBL" id="KIJ98150.1"/>
    </source>
</evidence>
<dbReference type="Pfam" id="PF25534">
    <property type="entry name" value="DUF7918"/>
    <property type="match status" value="1"/>
</dbReference>
<keyword evidence="4" id="KW-1185">Reference proteome</keyword>
<reference evidence="3 4" key="1">
    <citation type="submission" date="2014-04" db="EMBL/GenBank/DDBJ databases">
        <authorList>
            <consortium name="DOE Joint Genome Institute"/>
            <person name="Kuo A."/>
            <person name="Kohler A."/>
            <person name="Nagy L.G."/>
            <person name="Floudas D."/>
            <person name="Copeland A."/>
            <person name="Barry K.W."/>
            <person name="Cichocki N."/>
            <person name="Veneault-Fourrey C."/>
            <person name="LaButti K."/>
            <person name="Lindquist E.A."/>
            <person name="Lipzen A."/>
            <person name="Lundell T."/>
            <person name="Morin E."/>
            <person name="Murat C."/>
            <person name="Sun H."/>
            <person name="Tunlid A."/>
            <person name="Henrissat B."/>
            <person name="Grigoriev I.V."/>
            <person name="Hibbett D.S."/>
            <person name="Martin F."/>
            <person name="Nordberg H.P."/>
            <person name="Cantor M.N."/>
            <person name="Hua S.X."/>
        </authorList>
    </citation>
    <scope>NUCLEOTIDE SEQUENCE [LARGE SCALE GENOMIC DNA]</scope>
    <source>
        <strain evidence="3 4">LaAM-08-1</strain>
    </source>
</reference>
<dbReference type="HOGENOM" id="CLU_060356_3_1_1"/>
<reference evidence="4" key="2">
    <citation type="submission" date="2015-01" db="EMBL/GenBank/DDBJ databases">
        <title>Evolutionary Origins and Diversification of the Mycorrhizal Mutualists.</title>
        <authorList>
            <consortium name="DOE Joint Genome Institute"/>
            <consortium name="Mycorrhizal Genomics Consortium"/>
            <person name="Kohler A."/>
            <person name="Kuo A."/>
            <person name="Nagy L.G."/>
            <person name="Floudas D."/>
            <person name="Copeland A."/>
            <person name="Barry K.W."/>
            <person name="Cichocki N."/>
            <person name="Veneault-Fourrey C."/>
            <person name="LaButti K."/>
            <person name="Lindquist E.A."/>
            <person name="Lipzen A."/>
            <person name="Lundell T."/>
            <person name="Morin E."/>
            <person name="Murat C."/>
            <person name="Riley R."/>
            <person name="Ohm R."/>
            <person name="Sun H."/>
            <person name="Tunlid A."/>
            <person name="Henrissat B."/>
            <person name="Grigoriev I.V."/>
            <person name="Hibbett D.S."/>
            <person name="Martin F."/>
        </authorList>
    </citation>
    <scope>NUCLEOTIDE SEQUENCE [LARGE SCALE GENOMIC DNA]</scope>
    <source>
        <strain evidence="4">LaAM-08-1</strain>
    </source>
</reference>
<dbReference type="Proteomes" id="UP000054477">
    <property type="component" value="Unassembled WGS sequence"/>
</dbReference>
<proteinExistence type="predicted"/>
<dbReference type="OrthoDB" id="3364132at2759"/>
<organism evidence="3 4">
    <name type="scientific">Laccaria amethystina LaAM-08-1</name>
    <dbReference type="NCBI Taxonomy" id="1095629"/>
    <lineage>
        <taxon>Eukaryota</taxon>
        <taxon>Fungi</taxon>
        <taxon>Dikarya</taxon>
        <taxon>Basidiomycota</taxon>
        <taxon>Agaricomycotina</taxon>
        <taxon>Agaricomycetes</taxon>
        <taxon>Agaricomycetidae</taxon>
        <taxon>Agaricales</taxon>
        <taxon>Agaricineae</taxon>
        <taxon>Hydnangiaceae</taxon>
        <taxon>Laccaria</taxon>
    </lineage>
</organism>
<evidence type="ECO:0000256" key="1">
    <source>
        <dbReference type="SAM" id="MobiDB-lite"/>
    </source>
</evidence>
<dbReference type="InterPro" id="IPR057678">
    <property type="entry name" value="DUF7918"/>
</dbReference>
<sequence length="274" mass="30647">MLQFGNHKGWISVDNNELPEYGVQYSEDEKIATCWIPSKVGKNFVICWKNDGCSFHTASRIIIDGVKMGGCCVASLSKPRTSRERGVKTSAATERPFIFSKVELTDDDDFLTASPGLGEIRLRIDKVEYMGSSTRYRKPPTLSHKVHERSKKGIVHGTSLGDEVETKQENRRRTRTIEHLATFVFKYRPLDVLQADGIAPNDTPTAAVQPEPSKVEDVAESSGSLAARKRALMEELRQIEELESRKRKSDGAEGGRVKKERRELVQLGGIIDLT</sequence>
<feature type="region of interest" description="Disordered" evidence="1">
    <location>
        <begin position="240"/>
        <end position="259"/>
    </location>
</feature>
<feature type="region of interest" description="Disordered" evidence="1">
    <location>
        <begin position="201"/>
        <end position="229"/>
    </location>
</feature>